<dbReference type="Pfam" id="PF00106">
    <property type="entry name" value="adh_short"/>
    <property type="match status" value="1"/>
</dbReference>
<proteinExistence type="predicted"/>
<keyword evidence="3" id="KW-1185">Reference proteome</keyword>
<dbReference type="OrthoDB" id="191139at2759"/>
<gene>
    <name evidence="2" type="ORF">WOLCODRAFT_77907</name>
</gene>
<dbReference type="AlphaFoldDB" id="A0A2H3JSL6"/>
<dbReference type="Proteomes" id="UP000218811">
    <property type="component" value="Unassembled WGS sequence"/>
</dbReference>
<dbReference type="OMA" id="CITRSAL"/>
<dbReference type="STRING" id="742152.A0A2H3JSL6"/>
<dbReference type="SUPFAM" id="SSF51735">
    <property type="entry name" value="NAD(P)-binding Rossmann-fold domains"/>
    <property type="match status" value="1"/>
</dbReference>
<dbReference type="GO" id="GO:0016491">
    <property type="term" value="F:oxidoreductase activity"/>
    <property type="evidence" value="ECO:0007669"/>
    <property type="project" value="UniProtKB-KW"/>
</dbReference>
<dbReference type="PANTHER" id="PTHR43157:SF31">
    <property type="entry name" value="PHOSPHATIDYLINOSITOL-GLYCAN BIOSYNTHESIS CLASS F PROTEIN"/>
    <property type="match status" value="1"/>
</dbReference>
<name>A0A2H3JSL6_WOLCO</name>
<dbReference type="Gene3D" id="3.40.50.720">
    <property type="entry name" value="NAD(P)-binding Rossmann-like Domain"/>
    <property type="match status" value="2"/>
</dbReference>
<dbReference type="InterPro" id="IPR036291">
    <property type="entry name" value="NAD(P)-bd_dom_sf"/>
</dbReference>
<dbReference type="EMBL" id="KB468168">
    <property type="protein sequence ID" value="PCH44941.1"/>
    <property type="molecule type" value="Genomic_DNA"/>
</dbReference>
<dbReference type="InterPro" id="IPR002347">
    <property type="entry name" value="SDR_fam"/>
</dbReference>
<sequence length="303" mass="33531">MGLNSSKPFDPDTLPELSGKVVVVTGGAAGVGFAVVQQLARRGAKVYVAARDQPRADKAIERLRASGLGPGNGNIEYLYLDLDDPRTAKKSAEDFMQKEERLDVLGELNVCRRDAVISMLTLLPLLKRTANEPNSDVRIVIVSTDGFDAIRHPVQFKSTADFNLEYRSSIFPWPSLMRYCYSKYIVMLYASEQQRRLDDEGVPIIVMTTHPGAINSATLSPYIASIARAFVNAVFTTPTRGAYSTVFAAASDEVRAEPRMYRGAYVRPPNQCTLPPERVRDRKKAQELWALTENVLSELGVTV</sequence>
<keyword evidence="1" id="KW-0560">Oxidoreductase</keyword>
<evidence type="ECO:0000313" key="2">
    <source>
        <dbReference type="EMBL" id="PCH44941.1"/>
    </source>
</evidence>
<reference evidence="2 3" key="1">
    <citation type="journal article" date="2012" name="Science">
        <title>The Paleozoic origin of enzymatic lignin decomposition reconstructed from 31 fungal genomes.</title>
        <authorList>
            <person name="Floudas D."/>
            <person name="Binder M."/>
            <person name="Riley R."/>
            <person name="Barry K."/>
            <person name="Blanchette R.A."/>
            <person name="Henrissat B."/>
            <person name="Martinez A.T."/>
            <person name="Otillar R."/>
            <person name="Spatafora J.W."/>
            <person name="Yadav J.S."/>
            <person name="Aerts A."/>
            <person name="Benoit I."/>
            <person name="Boyd A."/>
            <person name="Carlson A."/>
            <person name="Copeland A."/>
            <person name="Coutinho P.M."/>
            <person name="de Vries R.P."/>
            <person name="Ferreira P."/>
            <person name="Findley K."/>
            <person name="Foster B."/>
            <person name="Gaskell J."/>
            <person name="Glotzer D."/>
            <person name="Gorecki P."/>
            <person name="Heitman J."/>
            <person name="Hesse C."/>
            <person name="Hori C."/>
            <person name="Igarashi K."/>
            <person name="Jurgens J.A."/>
            <person name="Kallen N."/>
            <person name="Kersten P."/>
            <person name="Kohler A."/>
            <person name="Kuees U."/>
            <person name="Kumar T.K.A."/>
            <person name="Kuo A."/>
            <person name="LaButti K."/>
            <person name="Larrondo L.F."/>
            <person name="Lindquist E."/>
            <person name="Ling A."/>
            <person name="Lombard V."/>
            <person name="Lucas S."/>
            <person name="Lundell T."/>
            <person name="Martin R."/>
            <person name="McLaughlin D.J."/>
            <person name="Morgenstern I."/>
            <person name="Morin E."/>
            <person name="Murat C."/>
            <person name="Nagy L.G."/>
            <person name="Nolan M."/>
            <person name="Ohm R.A."/>
            <person name="Patyshakuliyeva A."/>
            <person name="Rokas A."/>
            <person name="Ruiz-Duenas F.J."/>
            <person name="Sabat G."/>
            <person name="Salamov A."/>
            <person name="Samejima M."/>
            <person name="Schmutz J."/>
            <person name="Slot J.C."/>
            <person name="St John F."/>
            <person name="Stenlid J."/>
            <person name="Sun H."/>
            <person name="Sun S."/>
            <person name="Syed K."/>
            <person name="Tsang A."/>
            <person name="Wiebenga A."/>
            <person name="Young D."/>
            <person name="Pisabarro A."/>
            <person name="Eastwood D.C."/>
            <person name="Martin F."/>
            <person name="Cullen D."/>
            <person name="Grigoriev I.V."/>
            <person name="Hibbett D.S."/>
        </authorList>
    </citation>
    <scope>NUCLEOTIDE SEQUENCE [LARGE SCALE GENOMIC DNA]</scope>
    <source>
        <strain evidence="2 3">MD-104</strain>
    </source>
</reference>
<evidence type="ECO:0000313" key="3">
    <source>
        <dbReference type="Proteomes" id="UP000218811"/>
    </source>
</evidence>
<organism evidence="2 3">
    <name type="scientific">Wolfiporia cocos (strain MD-104)</name>
    <name type="common">Brown rot fungus</name>
    <dbReference type="NCBI Taxonomy" id="742152"/>
    <lineage>
        <taxon>Eukaryota</taxon>
        <taxon>Fungi</taxon>
        <taxon>Dikarya</taxon>
        <taxon>Basidiomycota</taxon>
        <taxon>Agaricomycotina</taxon>
        <taxon>Agaricomycetes</taxon>
        <taxon>Polyporales</taxon>
        <taxon>Phaeolaceae</taxon>
        <taxon>Wolfiporia</taxon>
    </lineage>
</organism>
<dbReference type="PANTHER" id="PTHR43157">
    <property type="entry name" value="PHOSPHATIDYLINOSITOL-GLYCAN BIOSYNTHESIS CLASS F PROTEIN-RELATED"/>
    <property type="match status" value="1"/>
</dbReference>
<accession>A0A2H3JSL6</accession>
<evidence type="ECO:0000256" key="1">
    <source>
        <dbReference type="ARBA" id="ARBA00023002"/>
    </source>
</evidence>
<protein>
    <submittedName>
        <fullName evidence="2">NAD(P)-binding protein</fullName>
    </submittedName>
</protein>